<name>A0AAX2F2N9_9BACT</name>
<evidence type="ECO:0000313" key="3">
    <source>
        <dbReference type="Proteomes" id="UP000184105"/>
    </source>
</evidence>
<protein>
    <recommendedName>
        <fullName evidence="1">Protein NO VEIN C-terminal domain-containing protein</fullName>
    </recommendedName>
</protein>
<dbReference type="Pfam" id="PF13020">
    <property type="entry name" value="NOV_C"/>
    <property type="match status" value="1"/>
</dbReference>
<dbReference type="Proteomes" id="UP000184105">
    <property type="component" value="Unassembled WGS sequence"/>
</dbReference>
<proteinExistence type="predicted"/>
<comment type="caution">
    <text evidence="2">The sequence shown here is derived from an EMBL/GenBank/DDBJ whole genome shotgun (WGS) entry which is preliminary data.</text>
</comment>
<evidence type="ECO:0000259" key="1">
    <source>
        <dbReference type="Pfam" id="PF13020"/>
    </source>
</evidence>
<accession>A0AAX2F2N9</accession>
<keyword evidence="3" id="KW-1185">Reference proteome</keyword>
<feature type="domain" description="Protein NO VEIN C-terminal" evidence="1">
    <location>
        <begin position="207"/>
        <end position="292"/>
    </location>
</feature>
<dbReference type="PANTHER" id="PTHR32387">
    <property type="entry name" value="WU:FJ29H11"/>
    <property type="match status" value="1"/>
</dbReference>
<dbReference type="InterPro" id="IPR024975">
    <property type="entry name" value="NOV_C"/>
</dbReference>
<reference evidence="2 3" key="1">
    <citation type="submission" date="2016-11" db="EMBL/GenBank/DDBJ databases">
        <authorList>
            <person name="Varghese N."/>
            <person name="Submissions S."/>
        </authorList>
    </citation>
    <scope>NUCLEOTIDE SEQUENCE [LARGE SCALE GENOMIC DNA]</scope>
    <source>
        <strain evidence="2 3">DSM 22613</strain>
    </source>
</reference>
<dbReference type="InterPro" id="IPR052957">
    <property type="entry name" value="Auxin_embryo_med"/>
</dbReference>
<dbReference type="EMBL" id="FQWA01000008">
    <property type="protein sequence ID" value="SHF74966.1"/>
    <property type="molecule type" value="Genomic_DNA"/>
</dbReference>
<dbReference type="AlphaFoldDB" id="A0AAX2F2N9"/>
<organism evidence="2 3">
    <name type="scientific">Prevotella scopos JCM 17725</name>
    <dbReference type="NCBI Taxonomy" id="1236518"/>
    <lineage>
        <taxon>Bacteria</taxon>
        <taxon>Pseudomonadati</taxon>
        <taxon>Bacteroidota</taxon>
        <taxon>Bacteroidia</taxon>
        <taxon>Bacteroidales</taxon>
        <taxon>Prevotellaceae</taxon>
        <taxon>Prevotella</taxon>
    </lineage>
</organism>
<dbReference type="RefSeq" id="WP_065367954.1">
    <property type="nucleotide sequence ID" value="NZ_CP016205.1"/>
</dbReference>
<evidence type="ECO:0000313" key="2">
    <source>
        <dbReference type="EMBL" id="SHF74966.1"/>
    </source>
</evidence>
<dbReference type="PANTHER" id="PTHR32387:SF0">
    <property type="entry name" value="PROTEIN NO VEIN"/>
    <property type="match status" value="1"/>
</dbReference>
<sequence>MFIFFKFNKEKRLGFKKLTEADLGLSTSHQTHIGLYEGVFTFLQNSDVVKSGILIYNDYCEVLDCSFDRIQNPDGSFRSPKIKIGSDSNNSIVAKIREFAKVSPKSKWYLIWSGLESEELTFWLIRSDSEDYNVIREVLPYENRVYGEEDSYYDKAIEILTQKINNVSISVQKGIEVASQIGDKSKLFKKVDIERAEAMFRSVGKRGEELIAEYLEKQKQANNIQSFDWLNKSMESGAPYDFIIDNKNYVDVKSTLYDFNQYIYFSNQEISFASKKDVDYCVFRVYGMKEENDIWLKKCYQCNPYISTMNSNITNFMNEVNVQKAMLQSLKLGILPENCFNDIQSAIKLG</sequence>
<gene>
    <name evidence="2" type="ORF">SAMN05444364_10813</name>
</gene>